<proteinExistence type="inferred from homology"/>
<dbReference type="Pfam" id="PF20684">
    <property type="entry name" value="Fung_rhodopsin"/>
    <property type="match status" value="1"/>
</dbReference>
<feature type="transmembrane region" description="Helical" evidence="6">
    <location>
        <begin position="278"/>
        <end position="301"/>
    </location>
</feature>
<keyword evidence="2 6" id="KW-0812">Transmembrane</keyword>
<keyword evidence="9" id="KW-1185">Reference proteome</keyword>
<feature type="transmembrane region" description="Helical" evidence="6">
    <location>
        <begin position="35"/>
        <end position="56"/>
    </location>
</feature>
<dbReference type="PANTHER" id="PTHR33048">
    <property type="entry name" value="PTH11-LIKE INTEGRAL MEMBRANE PROTEIN (AFU_ORTHOLOGUE AFUA_5G11245)"/>
    <property type="match status" value="1"/>
</dbReference>
<dbReference type="AlphaFoldDB" id="A0AA38RZ98"/>
<organism evidence="8 9">
    <name type="scientific">Coniochaeta hoffmannii</name>
    <dbReference type="NCBI Taxonomy" id="91930"/>
    <lineage>
        <taxon>Eukaryota</taxon>
        <taxon>Fungi</taxon>
        <taxon>Dikarya</taxon>
        <taxon>Ascomycota</taxon>
        <taxon>Pezizomycotina</taxon>
        <taxon>Sordariomycetes</taxon>
        <taxon>Sordariomycetidae</taxon>
        <taxon>Coniochaetales</taxon>
        <taxon>Coniochaetaceae</taxon>
        <taxon>Coniochaeta</taxon>
    </lineage>
</organism>
<comment type="caution">
    <text evidence="8">The sequence shown here is derived from an EMBL/GenBank/DDBJ whole genome shotgun (WGS) entry which is preliminary data.</text>
</comment>
<dbReference type="PANTHER" id="PTHR33048:SF47">
    <property type="entry name" value="INTEGRAL MEMBRANE PROTEIN-RELATED"/>
    <property type="match status" value="1"/>
</dbReference>
<protein>
    <recommendedName>
        <fullName evidence="7">Rhodopsin domain-containing protein</fullName>
    </recommendedName>
</protein>
<evidence type="ECO:0000313" key="8">
    <source>
        <dbReference type="EMBL" id="KAJ9155827.1"/>
    </source>
</evidence>
<sequence length="391" mass="44582">MERISDSTQLINIFGYPKYDNFREPIPFTNQAGCLIGFTCAFLALSWIFVCFRLYVRWRVVKMTGLDDLFVLLYLIFTSVASIVFLVSIKYGTGRHFLLLTVGNVTMYLKLFYVLNINLNLSATFIKLSLLCQFLRLFDRGTWAYRASQIGLAFVTLWGLTFVVLSLFPCTVISNAWNVLARDPQCWGYASQNPDLFTATLVSHNLINTLFDIYITAIPFQLYFQPDVTSRTRLGLMVLLLMGATVITLSTWRIYETIYYKAGWYPTHDPTWYGPKSILLMVLEVNVASICASVPIFWPVLRPFLGAIFVTREFSVKHEVREIVVTDGGGGSGMSSRDGRMGSETELNTYYSDPYVTKMVDPFGGRDVGPRSGVGSESARRKTRWWDLFRR</sequence>
<feature type="transmembrane region" description="Helical" evidence="6">
    <location>
        <begin position="111"/>
        <end position="138"/>
    </location>
</feature>
<evidence type="ECO:0000259" key="7">
    <source>
        <dbReference type="Pfam" id="PF20684"/>
    </source>
</evidence>
<keyword evidence="4 6" id="KW-0472">Membrane</keyword>
<evidence type="ECO:0000256" key="5">
    <source>
        <dbReference type="ARBA" id="ARBA00038359"/>
    </source>
</evidence>
<name>A0AA38RZ98_9PEZI</name>
<dbReference type="Proteomes" id="UP001174691">
    <property type="component" value="Unassembled WGS sequence"/>
</dbReference>
<keyword evidence="3 6" id="KW-1133">Transmembrane helix</keyword>
<feature type="domain" description="Rhodopsin" evidence="7">
    <location>
        <begin position="52"/>
        <end position="302"/>
    </location>
</feature>
<comment type="similarity">
    <text evidence="5">Belongs to the SAT4 family.</text>
</comment>
<dbReference type="InterPro" id="IPR052337">
    <property type="entry name" value="SAT4-like"/>
</dbReference>
<evidence type="ECO:0000256" key="4">
    <source>
        <dbReference type="ARBA" id="ARBA00023136"/>
    </source>
</evidence>
<evidence type="ECO:0000256" key="2">
    <source>
        <dbReference type="ARBA" id="ARBA00022692"/>
    </source>
</evidence>
<dbReference type="GO" id="GO:0016020">
    <property type="term" value="C:membrane"/>
    <property type="evidence" value="ECO:0007669"/>
    <property type="project" value="UniProtKB-SubCell"/>
</dbReference>
<gene>
    <name evidence="8" type="ORF">NKR19_g4373</name>
</gene>
<accession>A0AA38RZ98</accession>
<dbReference type="EMBL" id="JANBVN010000054">
    <property type="protein sequence ID" value="KAJ9155827.1"/>
    <property type="molecule type" value="Genomic_DNA"/>
</dbReference>
<evidence type="ECO:0000256" key="1">
    <source>
        <dbReference type="ARBA" id="ARBA00004141"/>
    </source>
</evidence>
<evidence type="ECO:0000256" key="3">
    <source>
        <dbReference type="ARBA" id="ARBA00022989"/>
    </source>
</evidence>
<evidence type="ECO:0000256" key="6">
    <source>
        <dbReference type="SAM" id="Phobius"/>
    </source>
</evidence>
<evidence type="ECO:0000313" key="9">
    <source>
        <dbReference type="Proteomes" id="UP001174691"/>
    </source>
</evidence>
<feature type="transmembrane region" description="Helical" evidence="6">
    <location>
        <begin position="150"/>
        <end position="174"/>
    </location>
</feature>
<reference evidence="8" key="1">
    <citation type="submission" date="2022-07" db="EMBL/GenBank/DDBJ databases">
        <title>Fungi with potential for degradation of polypropylene.</title>
        <authorList>
            <person name="Gostincar C."/>
        </authorList>
    </citation>
    <scope>NUCLEOTIDE SEQUENCE</scope>
    <source>
        <strain evidence="8">EXF-13287</strain>
    </source>
</reference>
<comment type="subcellular location">
    <subcellularLocation>
        <location evidence="1">Membrane</location>
        <topology evidence="1">Multi-pass membrane protein</topology>
    </subcellularLocation>
</comment>
<feature type="transmembrane region" description="Helical" evidence="6">
    <location>
        <begin position="68"/>
        <end position="91"/>
    </location>
</feature>
<dbReference type="InterPro" id="IPR049326">
    <property type="entry name" value="Rhodopsin_dom_fungi"/>
</dbReference>
<feature type="transmembrane region" description="Helical" evidence="6">
    <location>
        <begin position="236"/>
        <end position="255"/>
    </location>
</feature>